<evidence type="ECO:0000259" key="3">
    <source>
        <dbReference type="Pfam" id="PF03358"/>
    </source>
</evidence>
<comment type="caution">
    <text evidence="4">The sequence shown here is derived from an EMBL/GenBank/DDBJ whole genome shotgun (WGS) entry which is preliminary data.</text>
</comment>
<proteinExistence type="predicted"/>
<dbReference type="Pfam" id="PF03358">
    <property type="entry name" value="FMN_red"/>
    <property type="match status" value="1"/>
</dbReference>
<dbReference type="SUPFAM" id="SSF52218">
    <property type="entry name" value="Flavoproteins"/>
    <property type="match status" value="1"/>
</dbReference>
<dbReference type="InterPro" id="IPR005025">
    <property type="entry name" value="FMN_Rdtase-like_dom"/>
</dbReference>
<organism evidence="4">
    <name type="scientific">marine sediment metagenome</name>
    <dbReference type="NCBI Taxonomy" id="412755"/>
    <lineage>
        <taxon>unclassified sequences</taxon>
        <taxon>metagenomes</taxon>
        <taxon>ecological metagenomes</taxon>
    </lineage>
</organism>
<dbReference type="GO" id="GO:0016491">
    <property type="term" value="F:oxidoreductase activity"/>
    <property type="evidence" value="ECO:0007669"/>
    <property type="project" value="InterPro"/>
</dbReference>
<evidence type="ECO:0000256" key="2">
    <source>
        <dbReference type="ARBA" id="ARBA00022643"/>
    </source>
</evidence>
<keyword evidence="2" id="KW-0288">FMN</keyword>
<gene>
    <name evidence="4" type="ORF">S01H4_04430</name>
</gene>
<dbReference type="EMBL" id="BART01001185">
    <property type="protein sequence ID" value="GAG64039.1"/>
    <property type="molecule type" value="Genomic_DNA"/>
</dbReference>
<name>X0Z4S8_9ZZZZ</name>
<reference evidence="4" key="1">
    <citation type="journal article" date="2014" name="Front. Microbiol.">
        <title>High frequency of phylogenetically diverse reductive dehalogenase-homologous genes in deep subseafloor sedimentary metagenomes.</title>
        <authorList>
            <person name="Kawai M."/>
            <person name="Futagami T."/>
            <person name="Toyoda A."/>
            <person name="Takaki Y."/>
            <person name="Nishi S."/>
            <person name="Hori S."/>
            <person name="Arai W."/>
            <person name="Tsubouchi T."/>
            <person name="Morono Y."/>
            <person name="Uchiyama I."/>
            <person name="Ito T."/>
            <person name="Fujiyama A."/>
            <person name="Inagaki F."/>
            <person name="Takami H."/>
        </authorList>
    </citation>
    <scope>NUCLEOTIDE SEQUENCE</scope>
    <source>
        <strain evidence="4">Expedition CK06-06</strain>
    </source>
</reference>
<dbReference type="InterPro" id="IPR029039">
    <property type="entry name" value="Flavoprotein-like_sf"/>
</dbReference>
<protein>
    <recommendedName>
        <fullName evidence="3">NADPH-dependent FMN reductase-like domain-containing protein</fullName>
    </recommendedName>
</protein>
<evidence type="ECO:0000313" key="4">
    <source>
        <dbReference type="EMBL" id="GAG64039.1"/>
    </source>
</evidence>
<dbReference type="PANTHER" id="PTHR43278">
    <property type="entry name" value="NAD(P)H-DEPENDENT FMN-CONTAINING OXIDOREDUCTASE YWQN-RELATED"/>
    <property type="match status" value="1"/>
</dbReference>
<sequence>MKITVFNGSPRGKRGNTHIMVKEFSKGVKEAGGVIENIFLIKKEIKPCLGCFDCWFKTPGKCIIEDDMDELLSKFLSSDIVVFATPIYIDNLTGIMKNFMDRLISIIDPHFERDEIGECRHTKRFKKYPKFVVISNCGYPEQSHFQVLNMLFKRAARNMHSEVIAEIYRGGGWLLKTSLLTESFILKYKKLLREAGKEIVKNLSLSKKTISELKKPIISVDDFIEFANKNCDKLLSRIKI</sequence>
<dbReference type="PANTHER" id="PTHR43278:SF2">
    <property type="entry name" value="IRON-SULFUR FLAVOPROTEIN"/>
    <property type="match status" value="1"/>
</dbReference>
<accession>X0Z4S8</accession>
<dbReference type="InterPro" id="IPR051796">
    <property type="entry name" value="ISF_SsuE-like"/>
</dbReference>
<keyword evidence="1" id="KW-0285">Flavoprotein</keyword>
<dbReference type="Gene3D" id="3.40.50.360">
    <property type="match status" value="1"/>
</dbReference>
<evidence type="ECO:0000256" key="1">
    <source>
        <dbReference type="ARBA" id="ARBA00022630"/>
    </source>
</evidence>
<feature type="domain" description="NADPH-dependent FMN reductase-like" evidence="3">
    <location>
        <begin position="1"/>
        <end position="104"/>
    </location>
</feature>
<dbReference type="AlphaFoldDB" id="X0Z4S8"/>